<dbReference type="PANTHER" id="PTHR36698:SF2">
    <property type="entry name" value="MCE_MLAD DOMAIN-CONTAINING PROTEIN"/>
    <property type="match status" value="1"/>
</dbReference>
<evidence type="ECO:0000256" key="1">
    <source>
        <dbReference type="SAM" id="MobiDB-lite"/>
    </source>
</evidence>
<feature type="transmembrane region" description="Helical" evidence="2">
    <location>
        <begin position="7"/>
        <end position="29"/>
    </location>
</feature>
<organism evidence="4 5">
    <name type="scientific">Sphingomonas glacialis</name>
    <dbReference type="NCBI Taxonomy" id="658225"/>
    <lineage>
        <taxon>Bacteria</taxon>
        <taxon>Pseudomonadati</taxon>
        <taxon>Pseudomonadota</taxon>
        <taxon>Alphaproteobacteria</taxon>
        <taxon>Sphingomonadales</taxon>
        <taxon>Sphingomonadaceae</taxon>
        <taxon>Sphingomonas</taxon>
    </lineage>
</organism>
<feature type="region of interest" description="Disordered" evidence="1">
    <location>
        <begin position="304"/>
        <end position="323"/>
    </location>
</feature>
<dbReference type="PANTHER" id="PTHR36698">
    <property type="entry name" value="BLL5892 PROTEIN"/>
    <property type="match status" value="1"/>
</dbReference>
<sequence length="323" mass="33978">METRSNHVLVGTVVLILLAVMLLFLVWIARWGTASDKEYDIFFKQSVDGLAKGSAVAFSGVPSGQVKEITLWKPDPQLVRVRISVNPDVPILVGTTATLQGSFTGTSTVQLDGAIKGAPPIACPVENPLSDCPNGVPTIPTKPGGLGALLSSAPQLLERISTLTERLSDMLSDKNQQSIAGILANTNKLTAALADRGPEIAATLAESRVTIQKAGLAADQFAALAKTTNGMLESDIHPMMGNLNKTIASAQHSMETLDAAIGDARPGLQSFSKQTIPEVGQLVHDLREMSQALTSVAEKLDRGGATSLIGQPKLPDYKPGKGQ</sequence>
<dbReference type="RefSeq" id="WP_140851978.1">
    <property type="nucleotide sequence ID" value="NZ_RCZC01000008.1"/>
</dbReference>
<keyword evidence="2" id="KW-0812">Transmembrane</keyword>
<dbReference type="AlphaFoldDB" id="A0A502FIT6"/>
<dbReference type="EMBL" id="RCZC01000008">
    <property type="protein sequence ID" value="TPG49033.1"/>
    <property type="molecule type" value="Genomic_DNA"/>
</dbReference>
<dbReference type="Proteomes" id="UP000319931">
    <property type="component" value="Unassembled WGS sequence"/>
</dbReference>
<keyword evidence="2" id="KW-0472">Membrane</keyword>
<protein>
    <submittedName>
        <fullName evidence="4">MCE family protein</fullName>
    </submittedName>
</protein>
<evidence type="ECO:0000313" key="4">
    <source>
        <dbReference type="EMBL" id="TPG49033.1"/>
    </source>
</evidence>
<proteinExistence type="predicted"/>
<dbReference type="InterPro" id="IPR003399">
    <property type="entry name" value="Mce/MlaD"/>
</dbReference>
<feature type="domain" description="Mce/MlaD" evidence="3">
    <location>
        <begin position="43"/>
        <end position="112"/>
    </location>
</feature>
<evidence type="ECO:0000313" key="5">
    <source>
        <dbReference type="Proteomes" id="UP000319931"/>
    </source>
</evidence>
<keyword evidence="5" id="KW-1185">Reference proteome</keyword>
<accession>A0A502FIT6</accession>
<dbReference type="Pfam" id="PF02470">
    <property type="entry name" value="MlaD"/>
    <property type="match status" value="1"/>
</dbReference>
<gene>
    <name evidence="4" type="ORF">EAH76_19590</name>
</gene>
<keyword evidence="2" id="KW-1133">Transmembrane helix</keyword>
<reference evidence="4 5" key="1">
    <citation type="journal article" date="2019" name="Environ. Microbiol.">
        <title>Species interactions and distinct microbial communities in high Arctic permafrost affected cryosols are associated with the CH4 and CO2 gas fluxes.</title>
        <authorList>
            <person name="Altshuler I."/>
            <person name="Hamel J."/>
            <person name="Turney S."/>
            <person name="Magnuson E."/>
            <person name="Levesque R."/>
            <person name="Greer C."/>
            <person name="Whyte L.G."/>
        </authorList>
    </citation>
    <scope>NUCLEOTIDE SEQUENCE [LARGE SCALE GENOMIC DNA]</scope>
    <source>
        <strain evidence="4 5">E6.1</strain>
    </source>
</reference>
<evidence type="ECO:0000256" key="2">
    <source>
        <dbReference type="SAM" id="Phobius"/>
    </source>
</evidence>
<dbReference type="OrthoDB" id="9808689at2"/>
<name>A0A502FIT6_9SPHN</name>
<evidence type="ECO:0000259" key="3">
    <source>
        <dbReference type="Pfam" id="PF02470"/>
    </source>
</evidence>
<comment type="caution">
    <text evidence="4">The sequence shown here is derived from an EMBL/GenBank/DDBJ whole genome shotgun (WGS) entry which is preliminary data.</text>
</comment>